<dbReference type="AlphaFoldDB" id="A0A329G5J0"/>
<dbReference type="InterPro" id="IPR023365">
    <property type="entry name" value="Sortase_dom-sf"/>
</dbReference>
<dbReference type="InterPro" id="IPR042007">
    <property type="entry name" value="Sortase_A"/>
</dbReference>
<dbReference type="NCBIfam" id="TIGR01076">
    <property type="entry name" value="sortase_fam"/>
    <property type="match status" value="1"/>
</dbReference>
<sequence>MRSKRENRTDQLIKYAIIGLVLVAAGFAIWTFLQKSLVTSKIVNQRVTYTEQMPKSIPATETIHAFDGGNPFGNNQQPQTAIGQVTIPKVGLVTNVFAGLTNANLSFGAVSLFPDRPLQNHNVVLIGHNMGVRHLHFGALQNVSIGDKVYLRYLGHSYQYQVRQKSTIKETQIDRVADTMTSKLTLVTCSAATRTPNRILVSADLVKALPARQAQMKVAGVLKEQKQQICHDLWWRNWLPIIVICLLALIIIMLVMRFL</sequence>
<dbReference type="SUPFAM" id="SSF63817">
    <property type="entry name" value="Sortase"/>
    <property type="match status" value="1"/>
</dbReference>
<reference evidence="1" key="1">
    <citation type="submission" date="2020-08" db="EMBL/GenBank/DDBJ databases">
        <title>Complete genome sequence of Weissella confusa strain FS54 provides insights into metabolic potential.</title>
        <authorList>
            <person name="Fhoula I."/>
            <person name="Najjari A."/>
            <person name="Lekired A."/>
            <person name="Bessrour-Aouam N."/>
            <person name="Jaballah S."/>
            <person name="Klibi N."/>
            <person name="Ouzari H.-I."/>
        </authorList>
    </citation>
    <scope>NUCLEOTIDE SEQUENCE</scope>
    <source>
        <strain evidence="1">FS54</strain>
    </source>
</reference>
<dbReference type="Gene3D" id="2.40.260.10">
    <property type="entry name" value="Sortase"/>
    <property type="match status" value="1"/>
</dbReference>
<dbReference type="Proteomes" id="UP000650485">
    <property type="component" value="Unassembled WGS sequence"/>
</dbReference>
<dbReference type="Pfam" id="PF04203">
    <property type="entry name" value="Sortase"/>
    <property type="match status" value="1"/>
</dbReference>
<comment type="caution">
    <text evidence="1">The sequence shown here is derived from an EMBL/GenBank/DDBJ whole genome shotgun (WGS) entry which is preliminary data.</text>
</comment>
<gene>
    <name evidence="1" type="ORF">H7R52_16025</name>
</gene>
<dbReference type="CDD" id="cd06165">
    <property type="entry name" value="Sortase_A"/>
    <property type="match status" value="1"/>
</dbReference>
<dbReference type="EMBL" id="JACSZT010000020">
    <property type="protein sequence ID" value="MBC6499635.1"/>
    <property type="molecule type" value="Genomic_DNA"/>
</dbReference>
<accession>A0A329G5J0</accession>
<dbReference type="RefSeq" id="WP_112464167.1">
    <property type="nucleotide sequence ID" value="NZ_CABJBN010000002.1"/>
</dbReference>
<evidence type="ECO:0000313" key="1">
    <source>
        <dbReference type="EMBL" id="MBC6499635.1"/>
    </source>
</evidence>
<organism evidence="1 2">
    <name type="scientific">Weissella confusa</name>
    <name type="common">Lactobacillus confusus</name>
    <dbReference type="NCBI Taxonomy" id="1583"/>
    <lineage>
        <taxon>Bacteria</taxon>
        <taxon>Bacillati</taxon>
        <taxon>Bacillota</taxon>
        <taxon>Bacilli</taxon>
        <taxon>Lactobacillales</taxon>
        <taxon>Lactobacillaceae</taxon>
        <taxon>Weissella</taxon>
    </lineage>
</organism>
<proteinExistence type="predicted"/>
<evidence type="ECO:0000313" key="2">
    <source>
        <dbReference type="Proteomes" id="UP000650485"/>
    </source>
</evidence>
<name>A0A329G5J0_WEICO</name>
<dbReference type="InterPro" id="IPR005754">
    <property type="entry name" value="Sortase"/>
</dbReference>
<protein>
    <submittedName>
        <fullName evidence="1">Class A sortase</fullName>
    </submittedName>
</protein>